<evidence type="ECO:0000313" key="3">
    <source>
        <dbReference type="Proteomes" id="UP000807025"/>
    </source>
</evidence>
<reference evidence="2" key="1">
    <citation type="submission" date="2020-11" db="EMBL/GenBank/DDBJ databases">
        <authorList>
            <consortium name="DOE Joint Genome Institute"/>
            <person name="Ahrendt S."/>
            <person name="Riley R."/>
            <person name="Andreopoulos W."/>
            <person name="Labutti K."/>
            <person name="Pangilinan J."/>
            <person name="Ruiz-Duenas F.J."/>
            <person name="Barrasa J.M."/>
            <person name="Sanchez-Garcia M."/>
            <person name="Camarero S."/>
            <person name="Miyauchi S."/>
            <person name="Serrano A."/>
            <person name="Linde D."/>
            <person name="Babiker R."/>
            <person name="Drula E."/>
            <person name="Ayuso-Fernandez I."/>
            <person name="Pacheco R."/>
            <person name="Padilla G."/>
            <person name="Ferreira P."/>
            <person name="Barriuso J."/>
            <person name="Kellner H."/>
            <person name="Castanera R."/>
            <person name="Alfaro M."/>
            <person name="Ramirez L."/>
            <person name="Pisabarro A.G."/>
            <person name="Kuo A."/>
            <person name="Tritt A."/>
            <person name="Lipzen A."/>
            <person name="He G."/>
            <person name="Yan M."/>
            <person name="Ng V."/>
            <person name="Cullen D."/>
            <person name="Martin F."/>
            <person name="Rosso M.-N."/>
            <person name="Henrissat B."/>
            <person name="Hibbett D."/>
            <person name="Martinez A.T."/>
            <person name="Grigoriev I.V."/>
        </authorList>
    </citation>
    <scope>NUCLEOTIDE SEQUENCE</scope>
    <source>
        <strain evidence="2">ATCC 90797</strain>
    </source>
</reference>
<dbReference type="InterPro" id="IPR036047">
    <property type="entry name" value="F-box-like_dom_sf"/>
</dbReference>
<dbReference type="Pfam" id="PF12937">
    <property type="entry name" value="F-box-like"/>
    <property type="match status" value="1"/>
</dbReference>
<dbReference type="OrthoDB" id="3252356at2759"/>
<sequence>MSNTTTISSRLLQYLFVGQLARVRRISRSLALFHRPSTAQRLPAEVLSLIFACATHDSHERSDTLTSPLIVSQVCSRWRRIALSTSLLWTAITVTYPYTTTQRQRIEAWLFRSKTQPLDLLLDLRDPAWNWDEDSQSSAGEAMQHVLDLLIPNINRWQLFELLSDTWLPIFIFLERTRDVTSVPFLHTLKLSRCNAYFAAKGQTFSPVELRTHIAVFGGTTAGNLRVVSLAGVHVDWSVSALKGLTELEVKYHASDVMPSFTQFKGILAACPDLVKLSVLGWGPRPPLPTRASARVTGEEESVAVQHPPIQLLKLMNFSFGFVDLDYAIDLLSQFSFPQLKNLTIEDVSRTINPSTAQDATRLIEWLGHTPSTHEEASSNGDILEHPFPLSRIKALQFNGISALRTAVTYFLSCCSSLQTLHLSNTEGSTLLSSLKPQSVEFH</sequence>
<dbReference type="Gene3D" id="1.20.1280.50">
    <property type="match status" value="1"/>
</dbReference>
<organism evidence="2 3">
    <name type="scientific">Pleurotus eryngii</name>
    <name type="common">Boletus of the steppes</name>
    <dbReference type="NCBI Taxonomy" id="5323"/>
    <lineage>
        <taxon>Eukaryota</taxon>
        <taxon>Fungi</taxon>
        <taxon>Dikarya</taxon>
        <taxon>Basidiomycota</taxon>
        <taxon>Agaricomycotina</taxon>
        <taxon>Agaricomycetes</taxon>
        <taxon>Agaricomycetidae</taxon>
        <taxon>Agaricales</taxon>
        <taxon>Pleurotineae</taxon>
        <taxon>Pleurotaceae</taxon>
        <taxon>Pleurotus</taxon>
    </lineage>
</organism>
<dbReference type="Gene3D" id="3.80.10.10">
    <property type="entry name" value="Ribonuclease Inhibitor"/>
    <property type="match status" value="1"/>
</dbReference>
<dbReference type="Proteomes" id="UP000807025">
    <property type="component" value="Unassembled WGS sequence"/>
</dbReference>
<accession>A0A9P6DJJ7</accession>
<dbReference type="AlphaFoldDB" id="A0A9P6DJJ7"/>
<protein>
    <recommendedName>
        <fullName evidence="1">F-box domain-containing protein</fullName>
    </recommendedName>
</protein>
<dbReference type="EMBL" id="MU154526">
    <property type="protein sequence ID" value="KAF9500618.1"/>
    <property type="molecule type" value="Genomic_DNA"/>
</dbReference>
<name>A0A9P6DJJ7_PLEER</name>
<evidence type="ECO:0000259" key="1">
    <source>
        <dbReference type="Pfam" id="PF12937"/>
    </source>
</evidence>
<dbReference type="InterPro" id="IPR032675">
    <property type="entry name" value="LRR_dom_sf"/>
</dbReference>
<dbReference type="SUPFAM" id="SSF52047">
    <property type="entry name" value="RNI-like"/>
    <property type="match status" value="1"/>
</dbReference>
<proteinExistence type="predicted"/>
<keyword evidence="3" id="KW-1185">Reference proteome</keyword>
<gene>
    <name evidence="2" type="ORF">BDN71DRAFT_1440032</name>
</gene>
<feature type="domain" description="F-box" evidence="1">
    <location>
        <begin position="40"/>
        <end position="93"/>
    </location>
</feature>
<evidence type="ECO:0000313" key="2">
    <source>
        <dbReference type="EMBL" id="KAF9500618.1"/>
    </source>
</evidence>
<dbReference type="SUPFAM" id="SSF81383">
    <property type="entry name" value="F-box domain"/>
    <property type="match status" value="1"/>
</dbReference>
<dbReference type="InterPro" id="IPR001810">
    <property type="entry name" value="F-box_dom"/>
</dbReference>
<comment type="caution">
    <text evidence="2">The sequence shown here is derived from an EMBL/GenBank/DDBJ whole genome shotgun (WGS) entry which is preliminary data.</text>
</comment>